<proteinExistence type="predicted"/>
<accession>A0A2M4D8H6</accession>
<dbReference type="AlphaFoldDB" id="A0A2M4D8H6"/>
<reference evidence="1" key="1">
    <citation type="submission" date="2018-01" db="EMBL/GenBank/DDBJ databases">
        <title>An insight into the sialome of Amazonian anophelines.</title>
        <authorList>
            <person name="Ribeiro J.M."/>
            <person name="Scarpassa V."/>
            <person name="Calvo E."/>
        </authorList>
    </citation>
    <scope>NUCLEOTIDE SEQUENCE</scope>
</reference>
<protein>
    <submittedName>
        <fullName evidence="1">Putative secreted protein</fullName>
    </submittedName>
</protein>
<dbReference type="EMBL" id="GGFL01009200">
    <property type="protein sequence ID" value="MBW73378.1"/>
    <property type="molecule type" value="Transcribed_RNA"/>
</dbReference>
<name>A0A2M4D8H6_ANODA</name>
<evidence type="ECO:0000313" key="1">
    <source>
        <dbReference type="EMBL" id="MBW73378.1"/>
    </source>
</evidence>
<organism evidence="1">
    <name type="scientific">Anopheles darlingi</name>
    <name type="common">Mosquito</name>
    <dbReference type="NCBI Taxonomy" id="43151"/>
    <lineage>
        <taxon>Eukaryota</taxon>
        <taxon>Metazoa</taxon>
        <taxon>Ecdysozoa</taxon>
        <taxon>Arthropoda</taxon>
        <taxon>Hexapoda</taxon>
        <taxon>Insecta</taxon>
        <taxon>Pterygota</taxon>
        <taxon>Neoptera</taxon>
        <taxon>Endopterygota</taxon>
        <taxon>Diptera</taxon>
        <taxon>Nematocera</taxon>
        <taxon>Culicoidea</taxon>
        <taxon>Culicidae</taxon>
        <taxon>Anophelinae</taxon>
        <taxon>Anopheles</taxon>
    </lineage>
</organism>
<sequence length="96" mass="11235">MMMMVVMMIASRLRMITRLLPPTIAASIAKITSSSFSTLMMVMVRVVCRLIWFHYIPVFGIHAIRNDDFTIVDHQRRFKLLKRIVRVHGVDQVFEV</sequence>